<dbReference type="WBParaSite" id="MCU_010490-RA">
    <property type="protein sequence ID" value="MCU_010490-RA"/>
    <property type="gene ID" value="MCU_010490"/>
</dbReference>
<organism evidence="2">
    <name type="scientific">Mesocestoides corti</name>
    <name type="common">Flatworm</name>
    <dbReference type="NCBI Taxonomy" id="53468"/>
    <lineage>
        <taxon>Eukaryota</taxon>
        <taxon>Metazoa</taxon>
        <taxon>Spiralia</taxon>
        <taxon>Lophotrochozoa</taxon>
        <taxon>Platyhelminthes</taxon>
        <taxon>Cestoda</taxon>
        <taxon>Eucestoda</taxon>
        <taxon>Cyclophyllidea</taxon>
        <taxon>Mesocestoididae</taxon>
        <taxon>Mesocestoides</taxon>
    </lineage>
</organism>
<evidence type="ECO:0000259" key="1">
    <source>
        <dbReference type="Pfam" id="PF23055"/>
    </source>
</evidence>
<dbReference type="PANTHER" id="PTHR33327">
    <property type="entry name" value="ENDONUCLEASE"/>
    <property type="match status" value="1"/>
</dbReference>
<protein>
    <recommendedName>
        <fullName evidence="1">DUF7041 domain-containing protein</fullName>
    </recommendedName>
</protein>
<feature type="domain" description="DUF7041" evidence="1">
    <location>
        <begin position="23"/>
        <end position="97"/>
    </location>
</feature>
<dbReference type="InterPro" id="IPR055469">
    <property type="entry name" value="DUF7041"/>
</dbReference>
<dbReference type="PANTHER" id="PTHR33327:SF3">
    <property type="entry name" value="RNA-DIRECTED DNA POLYMERASE"/>
    <property type="match status" value="1"/>
</dbReference>
<accession>A0A5K3FPY2</accession>
<sequence>MSEKSSIIPPEQPIYFRFPLYIGHPEVWFLKVEAYFRIHRITCQYTMYNFVVSQLPDHIALHVIDLLDSIPSENPYFNLKNAILKQLNKSQKESLMRIFFKNGLDGKLPSQLLEKMRCVLGRNKIDNSDLTRMWTKCLPPEMREILSVQSPDTPLEKLAEIADVVHNKVLQKTEKSTNLSHEKTHAILSTLNELKRVVARISLLTDNISSAWPQ</sequence>
<name>A0A5K3FPY2_MESCO</name>
<dbReference type="AlphaFoldDB" id="A0A5K3FPY2"/>
<reference evidence="2" key="1">
    <citation type="submission" date="2019-11" db="UniProtKB">
        <authorList>
            <consortium name="WormBaseParasite"/>
        </authorList>
    </citation>
    <scope>IDENTIFICATION</scope>
</reference>
<dbReference type="Pfam" id="PF23055">
    <property type="entry name" value="DUF7041"/>
    <property type="match status" value="1"/>
</dbReference>
<evidence type="ECO:0000313" key="2">
    <source>
        <dbReference type="WBParaSite" id="MCU_010490-RA"/>
    </source>
</evidence>
<proteinExistence type="predicted"/>